<reference evidence="10" key="3">
    <citation type="submission" date="2023-05" db="EMBL/GenBank/DDBJ databases">
        <authorList>
            <person name="Smith C.H."/>
        </authorList>
    </citation>
    <scope>NUCLEOTIDE SEQUENCE</scope>
    <source>
        <strain evidence="10">CHS0354</strain>
        <tissue evidence="10">Mantle</tissue>
    </source>
</reference>
<dbReference type="GO" id="GO:0005737">
    <property type="term" value="C:cytoplasm"/>
    <property type="evidence" value="ECO:0007669"/>
    <property type="project" value="TreeGrafter"/>
</dbReference>
<evidence type="ECO:0000256" key="6">
    <source>
        <dbReference type="RuleBase" id="RU362114"/>
    </source>
</evidence>
<evidence type="ECO:0000256" key="1">
    <source>
        <dbReference type="ARBA" id="ARBA00004123"/>
    </source>
</evidence>
<dbReference type="GO" id="GO:0003950">
    <property type="term" value="F:NAD+ poly-ADP-ribosyltransferase activity"/>
    <property type="evidence" value="ECO:0007669"/>
    <property type="project" value="UniProtKB-UniRule"/>
</dbReference>
<feature type="compositionally biased region" description="Basic and acidic residues" evidence="7">
    <location>
        <begin position="1128"/>
        <end position="1148"/>
    </location>
</feature>
<dbReference type="GO" id="GO:0010629">
    <property type="term" value="P:negative regulation of gene expression"/>
    <property type="evidence" value="ECO:0007669"/>
    <property type="project" value="TreeGrafter"/>
</dbReference>
<keyword evidence="2 6" id="KW-0328">Glycosyltransferase</keyword>
<dbReference type="InterPro" id="IPR012317">
    <property type="entry name" value="Poly(ADP-ribose)pol_cat_dom"/>
</dbReference>
<comment type="subcellular location">
    <subcellularLocation>
        <location evidence="1">Nucleus</location>
    </subcellularLocation>
</comment>
<dbReference type="PROSITE" id="PS51154">
    <property type="entry name" value="MACRO"/>
    <property type="match status" value="1"/>
</dbReference>
<keyword evidence="11" id="KW-1185">Reference proteome</keyword>
<dbReference type="SUPFAM" id="SSF56399">
    <property type="entry name" value="ADP-ribosylation"/>
    <property type="match status" value="1"/>
</dbReference>
<dbReference type="PROSITE" id="PS51059">
    <property type="entry name" value="PARP_CATALYTIC"/>
    <property type="match status" value="1"/>
</dbReference>
<dbReference type="InterPro" id="IPR002589">
    <property type="entry name" value="Macro_dom"/>
</dbReference>
<evidence type="ECO:0000313" key="10">
    <source>
        <dbReference type="EMBL" id="KAK3577719.1"/>
    </source>
</evidence>
<dbReference type="Proteomes" id="UP001195483">
    <property type="component" value="Unassembled WGS sequence"/>
</dbReference>
<proteinExistence type="predicted"/>
<dbReference type="SUPFAM" id="SSF52949">
    <property type="entry name" value="Macro domain-like"/>
    <property type="match status" value="1"/>
</dbReference>
<keyword evidence="4 6" id="KW-0520">NAD</keyword>
<reference evidence="10" key="2">
    <citation type="journal article" date="2021" name="Genome Biol. Evol.">
        <title>Developing a high-quality reference genome for a parasitic bivalve with doubly uniparental inheritance (Bivalvia: Unionida).</title>
        <authorList>
            <person name="Smith C.H."/>
        </authorList>
    </citation>
    <scope>NUCLEOTIDE SEQUENCE</scope>
    <source>
        <strain evidence="10">CHS0354</strain>
        <tissue evidence="10">Mantle</tissue>
    </source>
</reference>
<name>A0AAE0RQH8_9BIVA</name>
<dbReference type="InterPro" id="IPR043472">
    <property type="entry name" value="Macro_dom-like"/>
</dbReference>
<reference evidence="10" key="1">
    <citation type="journal article" date="2021" name="Genome Biol. Evol.">
        <title>A High-Quality Reference Genome for a Parasitic Bivalve with Doubly Uniparental Inheritance (Bivalvia: Unionida).</title>
        <authorList>
            <person name="Smith C.H."/>
        </authorList>
    </citation>
    <scope>NUCLEOTIDE SEQUENCE</scope>
    <source>
        <strain evidence="10">CHS0354</strain>
    </source>
</reference>
<sequence>MASDDLKHLSPKEIWEEEIKPANILVVKNISSAITEETLQNYLEIVTGEELTSLYLYPDVTSICIAVFKNEVADLEAVQKKAEKKILEKTILELLPFGDISGLLLSNISGPVGNDGLTLYFESRKCGSQGANVKDCKQLMDLNIVVINMNASPEVFTKIVNKTDHQTAGVTFAVEPYYSTFHDPVFKALQDRNIRDVRSNMANIPTEITTTKPAGAPSARLLHTGPSATLGPDLKLTSLQNNSTGGEGSSRRKEIQHRISSPQPGSGSENYIKFSNTPDDEMISDSSAFFKPSEKLQFAASSYDNNGYNMRTQTLPNSNIFPIQHIRPPQAYNNSQQKSLSGGLQIFTNSNSPLLAFADGSKSIGPHPEDSSVTDVHPSQKTKKKYRKVKKSSDPKRSRSSAKYVQSPAVSSVGQGQSDLEGQSQMGTEQESETVSMILEHIMLLIIDSFQKKCTFCTIKFDTRLEVIRLSGQKSNVQKAKLMMDTTLKKKHEVTSSSTVTELHQKLLVLQKTNDAMRVLLKSKGIYAFVLMKEDKHLHSYALNYHHAKNGLDLIEESLVQSTVHLTEGQDKLLTGSEWTSLVQSIEQGNIIKIQQDTKMVEIGGLHQVAVEQTHNEISTFLKNTKPLNTYKQVIDGALARCFKTELADGARDKVKNSGGSLKMQELPNQSGSVKFQIEMEVLGSDSAVETFKTALKSIWHERLDLYTLCSSEDELQLVVQALSRKGKDFIKSFEGRHHCYIDLTLPAGKFEIAMKSSALKEHRIKKKADFPAVYDANPLDYSQREPHMKHEMESRDRVQKGLQNPLYKRIGSVPNLFVTSPMQSPQAKVEALIKQETDGIPSLGYHRRPQFRRQEIADELLPFPRAVDEYKAEKSMTLEGLEDKAADMRKELKVGSVSIVVKQGEITKEQAYALLNIVPPSRDLSKESVISQSFVKAGGQELVQMYNNNVKFEEDGFVLTAGTGNLKCDVILHVMLKTRVDDTEREVRKAMTTCFEKCKTFGVTTLALPPLGCGRLHRYNEDSVVEAMLEETLKLALGTPGIMRKVTIVVYDQDLCQKFFKKLSSLEIYSTPSHPFLDLTKVNKEKKDVNKQNVSDDRRDRYIFGDESDYKNIHLLHSESSPAIFHDQSKEPKQSSHSSEHQERGRTANDAFKLGATKESAVTVKVFAKDKQSCLDCVKNLAKEMKENYLFESEPVSKKHELPPEHKKKIKDILSKHEATVKQKRVTKGVFILKGWKEEVYATHNAILKVLFESSETTRNRKSHYKRPSSDFWMSKTFEQPETPEYWSMGNKVIKDLISKFAVTLSGKKSKLVDVDTATFQEIVKLVDDTWQGQFVGQGNDAVNLRHSRIKVLKVTMVENLDLFDLYFKKRQEIFKSLWKSKQESFPQLEKVKGCRDQGYIKTSRVGKCLKRDIYPEINEYYFFHGTKVDKIDAICENGLDCRLGSEKAMLGTGVYGAESSTKADQYTDAKQARTPGEKKMFLMRMVLGNMFVCTDPNPHKYRRPPCKTCIKDDCANARHTEGYFDSVVGDMGKLFREFVVYDKNQCYPEYIITYARV</sequence>
<feature type="domain" description="PARP catalytic" evidence="8">
    <location>
        <begin position="1297"/>
        <end position="1559"/>
    </location>
</feature>
<dbReference type="EC" id="2.4.2.-" evidence="6"/>
<evidence type="ECO:0000256" key="7">
    <source>
        <dbReference type="SAM" id="MobiDB-lite"/>
    </source>
</evidence>
<feature type="compositionally biased region" description="Polar residues" evidence="7">
    <location>
        <begin position="408"/>
        <end position="432"/>
    </location>
</feature>
<feature type="region of interest" description="Disordered" evidence="7">
    <location>
        <begin position="208"/>
        <end position="270"/>
    </location>
</feature>
<feature type="region of interest" description="Disordered" evidence="7">
    <location>
        <begin position="358"/>
        <end position="432"/>
    </location>
</feature>
<keyword evidence="5" id="KW-0539">Nucleus</keyword>
<dbReference type="PANTHER" id="PTHR14453">
    <property type="entry name" value="PARP/ZINC FINGER CCCH TYPE DOMAIN CONTAINING PROTEIN"/>
    <property type="match status" value="1"/>
</dbReference>
<evidence type="ECO:0000256" key="4">
    <source>
        <dbReference type="ARBA" id="ARBA00023027"/>
    </source>
</evidence>
<protein>
    <recommendedName>
        <fullName evidence="6">Poly [ADP-ribose] polymerase</fullName>
        <shortName evidence="6">PARP</shortName>
        <ecNumber evidence="6">2.4.2.-</ecNumber>
    </recommendedName>
</protein>
<dbReference type="GO" id="GO:0003714">
    <property type="term" value="F:transcription corepressor activity"/>
    <property type="evidence" value="ECO:0007669"/>
    <property type="project" value="TreeGrafter"/>
</dbReference>
<dbReference type="Gene3D" id="3.90.228.10">
    <property type="match status" value="1"/>
</dbReference>
<dbReference type="Gene3D" id="3.40.220.10">
    <property type="entry name" value="Leucine Aminopeptidase, subunit E, domain 1"/>
    <property type="match status" value="1"/>
</dbReference>
<feature type="region of interest" description="Disordered" evidence="7">
    <location>
        <begin position="1126"/>
        <end position="1153"/>
    </location>
</feature>
<dbReference type="InterPro" id="IPR052056">
    <property type="entry name" value="Mono-ARTD/PARP"/>
</dbReference>
<gene>
    <name evidence="10" type="ORF">CHS0354_002932</name>
</gene>
<evidence type="ECO:0000259" key="8">
    <source>
        <dbReference type="PROSITE" id="PS51059"/>
    </source>
</evidence>
<accession>A0AAE0RQH8</accession>
<dbReference type="GO" id="GO:0005634">
    <property type="term" value="C:nucleus"/>
    <property type="evidence" value="ECO:0007669"/>
    <property type="project" value="UniProtKB-SubCell"/>
</dbReference>
<evidence type="ECO:0000313" key="11">
    <source>
        <dbReference type="Proteomes" id="UP001195483"/>
    </source>
</evidence>
<feature type="compositionally biased region" description="Polar residues" evidence="7">
    <location>
        <begin position="258"/>
        <end position="270"/>
    </location>
</feature>
<dbReference type="Pfam" id="PF01661">
    <property type="entry name" value="Macro"/>
    <property type="match status" value="1"/>
</dbReference>
<dbReference type="Pfam" id="PF00644">
    <property type="entry name" value="PARP"/>
    <property type="match status" value="1"/>
</dbReference>
<evidence type="ECO:0000256" key="5">
    <source>
        <dbReference type="ARBA" id="ARBA00023242"/>
    </source>
</evidence>
<evidence type="ECO:0000256" key="2">
    <source>
        <dbReference type="ARBA" id="ARBA00022676"/>
    </source>
</evidence>
<evidence type="ECO:0000256" key="3">
    <source>
        <dbReference type="ARBA" id="ARBA00022679"/>
    </source>
</evidence>
<feature type="compositionally biased region" description="Basic residues" evidence="7">
    <location>
        <begin position="380"/>
        <end position="390"/>
    </location>
</feature>
<comment type="caution">
    <text evidence="10">The sequence shown here is derived from an EMBL/GenBank/DDBJ whole genome shotgun (WGS) entry which is preliminary data.</text>
</comment>
<keyword evidence="3 6" id="KW-0808">Transferase</keyword>
<organism evidence="10 11">
    <name type="scientific">Potamilus streckersoni</name>
    <dbReference type="NCBI Taxonomy" id="2493646"/>
    <lineage>
        <taxon>Eukaryota</taxon>
        <taxon>Metazoa</taxon>
        <taxon>Spiralia</taxon>
        <taxon>Lophotrochozoa</taxon>
        <taxon>Mollusca</taxon>
        <taxon>Bivalvia</taxon>
        <taxon>Autobranchia</taxon>
        <taxon>Heteroconchia</taxon>
        <taxon>Palaeoheterodonta</taxon>
        <taxon>Unionida</taxon>
        <taxon>Unionoidea</taxon>
        <taxon>Unionidae</taxon>
        <taxon>Ambleminae</taxon>
        <taxon>Lampsilini</taxon>
        <taxon>Potamilus</taxon>
    </lineage>
</organism>
<dbReference type="PANTHER" id="PTHR14453:SF67">
    <property type="entry name" value="POLY [ADP-RIBOSE] POLYMERASE"/>
    <property type="match status" value="1"/>
</dbReference>
<evidence type="ECO:0000259" key="9">
    <source>
        <dbReference type="PROSITE" id="PS51154"/>
    </source>
</evidence>
<feature type="domain" description="Macro" evidence="9">
    <location>
        <begin position="887"/>
        <end position="1068"/>
    </location>
</feature>
<dbReference type="EMBL" id="JAEAOA010000235">
    <property type="protein sequence ID" value="KAK3577719.1"/>
    <property type="molecule type" value="Genomic_DNA"/>
</dbReference>